<evidence type="ECO:0000256" key="4">
    <source>
        <dbReference type="ARBA" id="ARBA00022840"/>
    </source>
</evidence>
<dbReference type="RefSeq" id="WP_173878153.1">
    <property type="nucleotide sequence ID" value="NZ_JAAIMR010000052.1"/>
</dbReference>
<evidence type="ECO:0000256" key="6">
    <source>
        <dbReference type="ARBA" id="ARBA00023136"/>
    </source>
</evidence>
<dbReference type="InterPro" id="IPR003439">
    <property type="entry name" value="ABC_transporter-like_ATP-bd"/>
</dbReference>
<dbReference type="Pfam" id="PF00664">
    <property type="entry name" value="ABC_membrane"/>
    <property type="match status" value="1"/>
</dbReference>
<sequence>MKRIIKIALRDTALLFICALLFDAVTYSICFTFTGIARSDIFNKIQGLDTIIKAPIWILVLITTLLPLTVNVTKQIGGAFWASVQQNISNNMKKYIYCQILENPINQKHIDYSKEITVRFRDDVQDVVDFFSEIYNQIPKLFMAVINLYVMVNVSKFLSGVVVVPLMVVIFIIHFTQEKLVKNKYNARISTDNTVQYLGEIFQAIDAVKLSNKETYYLAHYRKLCELRGKYAIKDNVLKKILSIFSSNLMFLALGTILFFINSLINKGYFTIGNFILFEYYFWFMTELPGVFSGIYTKGKQMSIIRDRMRKIVPMDVDIPETEYQECCFKEGNKYLVIGNNGSGKSKILKTIFASASMKPPQICYLSQAAYLIFGTIKENICLGLDYDENKMNEILEMVCLTEEFSENILNLNTPVGNSGEQISGGQRKRIALARVLYRNPKVLVLDDMTTGLDLKTEQKIMNNLKKLRSTIIISSSNRNLEKYVDGVVDITSTED</sequence>
<dbReference type="PANTHER" id="PTHR24221:SF654">
    <property type="entry name" value="ATP-BINDING CASSETTE SUB-FAMILY B MEMBER 6"/>
    <property type="match status" value="1"/>
</dbReference>
<evidence type="ECO:0000313" key="10">
    <source>
        <dbReference type="EMBL" id="NSI59952.1"/>
    </source>
</evidence>
<dbReference type="PANTHER" id="PTHR24221">
    <property type="entry name" value="ATP-BINDING CASSETTE SUB-FAMILY B"/>
    <property type="match status" value="1"/>
</dbReference>
<keyword evidence="5 7" id="KW-1133">Transmembrane helix</keyword>
<dbReference type="GO" id="GO:0140359">
    <property type="term" value="F:ABC-type transporter activity"/>
    <property type="evidence" value="ECO:0007669"/>
    <property type="project" value="InterPro"/>
</dbReference>
<evidence type="ECO:0000259" key="9">
    <source>
        <dbReference type="PROSITE" id="PS50929"/>
    </source>
</evidence>
<feature type="transmembrane region" description="Helical" evidence="7">
    <location>
        <begin position="12"/>
        <end position="34"/>
    </location>
</feature>
<dbReference type="SUPFAM" id="SSF52540">
    <property type="entry name" value="P-loop containing nucleoside triphosphate hydrolases"/>
    <property type="match status" value="1"/>
</dbReference>
<dbReference type="GO" id="GO:0005886">
    <property type="term" value="C:plasma membrane"/>
    <property type="evidence" value="ECO:0007669"/>
    <property type="project" value="UniProtKB-SubCell"/>
</dbReference>
<gene>
    <name evidence="10" type="ORF">G4993_16425</name>
</gene>
<feature type="transmembrane region" description="Helical" evidence="7">
    <location>
        <begin position="241"/>
        <end position="261"/>
    </location>
</feature>
<dbReference type="GO" id="GO:0005524">
    <property type="term" value="F:ATP binding"/>
    <property type="evidence" value="ECO:0007669"/>
    <property type="project" value="UniProtKB-KW"/>
</dbReference>
<proteinExistence type="predicted"/>
<feature type="transmembrane region" description="Helical" evidence="7">
    <location>
        <begin position="54"/>
        <end position="73"/>
    </location>
</feature>
<dbReference type="Gene3D" id="1.20.1560.10">
    <property type="entry name" value="ABC transporter type 1, transmembrane domain"/>
    <property type="match status" value="1"/>
</dbReference>
<dbReference type="GO" id="GO:0016887">
    <property type="term" value="F:ATP hydrolysis activity"/>
    <property type="evidence" value="ECO:0007669"/>
    <property type="project" value="InterPro"/>
</dbReference>
<dbReference type="PROSITE" id="PS50893">
    <property type="entry name" value="ABC_TRANSPORTER_2"/>
    <property type="match status" value="1"/>
</dbReference>
<dbReference type="InterPro" id="IPR036640">
    <property type="entry name" value="ABC1_TM_sf"/>
</dbReference>
<feature type="domain" description="ABC transporter" evidence="8">
    <location>
        <begin position="307"/>
        <end position="496"/>
    </location>
</feature>
<keyword evidence="2 7" id="KW-0812">Transmembrane</keyword>
<feature type="transmembrane region" description="Helical" evidence="7">
    <location>
        <begin position="157"/>
        <end position="175"/>
    </location>
</feature>
<evidence type="ECO:0000259" key="8">
    <source>
        <dbReference type="PROSITE" id="PS50893"/>
    </source>
</evidence>
<evidence type="ECO:0000256" key="5">
    <source>
        <dbReference type="ARBA" id="ARBA00022989"/>
    </source>
</evidence>
<evidence type="ECO:0000256" key="2">
    <source>
        <dbReference type="ARBA" id="ARBA00022692"/>
    </source>
</evidence>
<evidence type="ECO:0000256" key="3">
    <source>
        <dbReference type="ARBA" id="ARBA00022741"/>
    </source>
</evidence>
<dbReference type="EMBL" id="JAAIRV010000053">
    <property type="protein sequence ID" value="NSI59952.1"/>
    <property type="molecule type" value="Genomic_DNA"/>
</dbReference>
<feature type="domain" description="ABC transmembrane type-1" evidence="9">
    <location>
        <begin position="56"/>
        <end position="287"/>
    </location>
</feature>
<reference evidence="10" key="2">
    <citation type="submission" date="2020-02" db="EMBL/GenBank/DDBJ databases">
        <authorList>
            <person name="Littmann E."/>
            <person name="Sorbara M."/>
        </authorList>
    </citation>
    <scope>NUCLEOTIDE SEQUENCE</scope>
    <source>
        <strain evidence="10">MSK.15.32</strain>
    </source>
</reference>
<keyword evidence="4 10" id="KW-0067">ATP-binding</keyword>
<dbReference type="InterPro" id="IPR027417">
    <property type="entry name" value="P-loop_NTPase"/>
</dbReference>
<evidence type="ECO:0000313" key="11">
    <source>
        <dbReference type="Proteomes" id="UP001296580"/>
    </source>
</evidence>
<dbReference type="InterPro" id="IPR039421">
    <property type="entry name" value="Type_1_exporter"/>
</dbReference>
<dbReference type="Proteomes" id="UP001296580">
    <property type="component" value="Unassembled WGS sequence"/>
</dbReference>
<dbReference type="SMART" id="SM00382">
    <property type="entry name" value="AAA"/>
    <property type="match status" value="1"/>
</dbReference>
<comment type="subcellular location">
    <subcellularLocation>
        <location evidence="1">Cell membrane</location>
        <topology evidence="1">Multi-pass membrane protein</topology>
    </subcellularLocation>
</comment>
<dbReference type="PROSITE" id="PS00211">
    <property type="entry name" value="ABC_TRANSPORTER_1"/>
    <property type="match status" value="1"/>
</dbReference>
<accession>A0AAJ3FGU9</accession>
<dbReference type="PROSITE" id="PS50929">
    <property type="entry name" value="ABC_TM1F"/>
    <property type="match status" value="1"/>
</dbReference>
<dbReference type="InterPro" id="IPR003593">
    <property type="entry name" value="AAA+_ATPase"/>
</dbReference>
<comment type="caution">
    <text evidence="10">The sequence shown here is derived from an EMBL/GenBank/DDBJ whole genome shotgun (WGS) entry which is preliminary data.</text>
</comment>
<keyword evidence="3" id="KW-0547">Nucleotide-binding</keyword>
<reference evidence="10" key="1">
    <citation type="journal article" date="2020" name="Cell Host Microbe">
        <title>Functional and Genomic Variation between Human-Derived Isolates of Lachnospiraceae Reveals Inter- and Intra-Species Diversity.</title>
        <authorList>
            <person name="Sorbara M.T."/>
            <person name="Littmann E.R."/>
            <person name="Fontana E."/>
            <person name="Moody T.U."/>
            <person name="Kohout C.E."/>
            <person name="Gjonbalaj M."/>
            <person name="Eaton V."/>
            <person name="Seok R."/>
            <person name="Leiner I.M."/>
            <person name="Pamer E.G."/>
        </authorList>
    </citation>
    <scope>NUCLEOTIDE SEQUENCE</scope>
    <source>
        <strain evidence="10">MSK.15.32</strain>
    </source>
</reference>
<organism evidence="10 11">
    <name type="scientific">Mediterraneibacter gnavus</name>
    <name type="common">Ruminococcus gnavus</name>
    <dbReference type="NCBI Taxonomy" id="33038"/>
    <lineage>
        <taxon>Bacteria</taxon>
        <taxon>Bacillati</taxon>
        <taxon>Bacillota</taxon>
        <taxon>Clostridia</taxon>
        <taxon>Lachnospirales</taxon>
        <taxon>Lachnospiraceae</taxon>
        <taxon>Mediterraneibacter</taxon>
    </lineage>
</organism>
<dbReference type="Gene3D" id="3.40.50.300">
    <property type="entry name" value="P-loop containing nucleotide triphosphate hydrolases"/>
    <property type="match status" value="1"/>
</dbReference>
<dbReference type="SUPFAM" id="SSF90123">
    <property type="entry name" value="ABC transporter transmembrane region"/>
    <property type="match status" value="1"/>
</dbReference>
<dbReference type="InterPro" id="IPR017871">
    <property type="entry name" value="ABC_transporter-like_CS"/>
</dbReference>
<dbReference type="AlphaFoldDB" id="A0AAJ3FGU9"/>
<evidence type="ECO:0000256" key="7">
    <source>
        <dbReference type="SAM" id="Phobius"/>
    </source>
</evidence>
<protein>
    <submittedName>
        <fullName evidence="10">ABC transporter ATP-binding protein</fullName>
    </submittedName>
</protein>
<dbReference type="Pfam" id="PF00005">
    <property type="entry name" value="ABC_tran"/>
    <property type="match status" value="1"/>
</dbReference>
<keyword evidence="6 7" id="KW-0472">Membrane</keyword>
<name>A0AAJ3FGU9_MEDGN</name>
<feature type="transmembrane region" description="Helical" evidence="7">
    <location>
        <begin position="281"/>
        <end position="299"/>
    </location>
</feature>
<dbReference type="InterPro" id="IPR011527">
    <property type="entry name" value="ABC1_TM_dom"/>
</dbReference>
<evidence type="ECO:0000256" key="1">
    <source>
        <dbReference type="ARBA" id="ARBA00004651"/>
    </source>
</evidence>